<sequence length="816" mass="85648">MEISQPVTPDHQLTSTSLAVEGMTCGACAVRLEKALNQAAGIGSAIVNFALERADIGFDADQTDVVGVANVIRNAGFDVARETFSFPVEGMTCSACAGRIEKALMAVPGVSEANINLALERADVTGISGVVHLDMLADAVERAGFRAVIVSASEEQARVEEAHRVKAEAALRREKYILIASALLALPLASQMAAMAGLGSFHLAPWVEWLLATPVQFIIGARFYKGAWKSLRAGAGNMDVLVVLGTSAAYFYSVYLLLTLQNAHGQLYFEASAVLITLILAGKFMEARAKRGTTAAIRQLMDLRPQVARVRRNDGSERELPIAEVKATDIVIVKPGENIPVDGEVLAGRSEIDEALITGESLPVEKTRGDTVTGGSINGTGLLEIRATKVGEDSTLSKIIRLVENAQAGKAPVQRLVDRISEIFVPIVIVIAVVTFGIQYGVVANGTFETALIAAVSVLVIACPCALGLATPTAIMTGTGAAARCGILIKDVASLERAHRLNAIIFDKTGTLTEGKPTIISIHAVRGSEDELLAIAGSVQQGSEHPLAKAILEQTTKRGLTLSPVDNFQSHTGTGVSGSVSGTDIFIGNEELLSNNNIDSSAAGELAQQWQDDAKTVIWIADRQGVMGIVSIADPLRNDAKSAIQALKDMGIKTLMLSGDAPKVARVIGEQAGVDDARGGVKPDGKSSVVNELKEAGYTVGMIGDGINDAPALAAADVGIAMGTGTDIAMETAGVTLMRPDPRLVAASISASRATFSKIKQNLFWAFIYNIIGIPLAAMGLLTPTIAGAAMALSSVSVVSNSLLLRRWKPDFSKKD</sequence>
<dbReference type="InterPro" id="IPR036163">
    <property type="entry name" value="HMA_dom_sf"/>
</dbReference>
<evidence type="ECO:0000259" key="17">
    <source>
        <dbReference type="PROSITE" id="PS50846"/>
    </source>
</evidence>
<evidence type="ECO:0000313" key="18">
    <source>
        <dbReference type="EMBL" id="VAX02115.1"/>
    </source>
</evidence>
<dbReference type="NCBIfam" id="TIGR01511">
    <property type="entry name" value="ATPase-IB1_Cu"/>
    <property type="match status" value="1"/>
</dbReference>
<evidence type="ECO:0000256" key="11">
    <source>
        <dbReference type="ARBA" id="ARBA00022967"/>
    </source>
</evidence>
<dbReference type="InterPro" id="IPR023214">
    <property type="entry name" value="HAD_sf"/>
</dbReference>
<feature type="transmembrane region" description="Helical" evidence="16">
    <location>
        <begin position="267"/>
        <end position="285"/>
    </location>
</feature>
<dbReference type="GO" id="GO:0005524">
    <property type="term" value="F:ATP binding"/>
    <property type="evidence" value="ECO:0007669"/>
    <property type="project" value="UniProtKB-KW"/>
</dbReference>
<evidence type="ECO:0000256" key="14">
    <source>
        <dbReference type="ARBA" id="ARBA00023065"/>
    </source>
</evidence>
<dbReference type="EMBL" id="UOFV01000290">
    <property type="protein sequence ID" value="VAX02115.1"/>
    <property type="molecule type" value="Genomic_DNA"/>
</dbReference>
<dbReference type="GO" id="GO:0055070">
    <property type="term" value="P:copper ion homeostasis"/>
    <property type="evidence" value="ECO:0007669"/>
    <property type="project" value="TreeGrafter"/>
</dbReference>
<comment type="subcellular location">
    <subcellularLocation>
        <location evidence="1">Endomembrane system</location>
        <topology evidence="1">Multi-pass membrane protein</topology>
    </subcellularLocation>
</comment>
<dbReference type="SFLD" id="SFLDS00003">
    <property type="entry name" value="Haloacid_Dehalogenase"/>
    <property type="match status" value="1"/>
</dbReference>
<dbReference type="GO" id="GO:0005507">
    <property type="term" value="F:copper ion binding"/>
    <property type="evidence" value="ECO:0007669"/>
    <property type="project" value="InterPro"/>
</dbReference>
<evidence type="ECO:0000256" key="10">
    <source>
        <dbReference type="ARBA" id="ARBA00022842"/>
    </source>
</evidence>
<feature type="transmembrane region" description="Helical" evidence="16">
    <location>
        <begin position="763"/>
        <end position="780"/>
    </location>
</feature>
<evidence type="ECO:0000256" key="12">
    <source>
        <dbReference type="ARBA" id="ARBA00022989"/>
    </source>
</evidence>
<dbReference type="SUPFAM" id="SSF56784">
    <property type="entry name" value="HAD-like"/>
    <property type="match status" value="1"/>
</dbReference>
<dbReference type="Pfam" id="PF00122">
    <property type="entry name" value="E1-E2_ATPase"/>
    <property type="match status" value="1"/>
</dbReference>
<feature type="domain" description="HMA" evidence="17">
    <location>
        <begin position="82"/>
        <end position="148"/>
    </location>
</feature>
<keyword evidence="18" id="KW-0378">Hydrolase</keyword>
<name>A0A3B1B725_9ZZZZ</name>
<comment type="similarity">
    <text evidence="2">Belongs to the cation transport ATPase (P-type) (TC 3.A.3) family. Type IB subfamily.</text>
</comment>
<dbReference type="PROSITE" id="PS50846">
    <property type="entry name" value="HMA_2"/>
    <property type="match status" value="2"/>
</dbReference>
<dbReference type="Gene3D" id="3.40.50.1000">
    <property type="entry name" value="HAD superfamily/HAD-like"/>
    <property type="match status" value="1"/>
</dbReference>
<keyword evidence="6" id="KW-0677">Repeat</keyword>
<feature type="transmembrane region" description="Helical" evidence="16">
    <location>
        <begin position="176"/>
        <end position="194"/>
    </location>
</feature>
<dbReference type="SFLD" id="SFLDF00027">
    <property type="entry name" value="p-type_atpase"/>
    <property type="match status" value="1"/>
</dbReference>
<keyword evidence="7" id="KW-0547">Nucleotide-binding</keyword>
<dbReference type="SUPFAM" id="SSF81665">
    <property type="entry name" value="Calcium ATPase, transmembrane domain M"/>
    <property type="match status" value="1"/>
</dbReference>
<dbReference type="CDD" id="cd02094">
    <property type="entry name" value="P-type_ATPase_Cu-like"/>
    <property type="match status" value="1"/>
</dbReference>
<dbReference type="GO" id="GO:0043682">
    <property type="term" value="F:P-type divalent copper transporter activity"/>
    <property type="evidence" value="ECO:0007669"/>
    <property type="project" value="TreeGrafter"/>
</dbReference>
<dbReference type="PROSITE" id="PS00154">
    <property type="entry name" value="ATPASE_E1_E2"/>
    <property type="match status" value="1"/>
</dbReference>
<evidence type="ECO:0000256" key="7">
    <source>
        <dbReference type="ARBA" id="ARBA00022741"/>
    </source>
</evidence>
<dbReference type="SUPFAM" id="SSF55008">
    <property type="entry name" value="HMA, heavy metal-associated domain"/>
    <property type="match status" value="2"/>
</dbReference>
<dbReference type="InterPro" id="IPR044492">
    <property type="entry name" value="P_typ_ATPase_HD_dom"/>
</dbReference>
<dbReference type="FunFam" id="2.70.150.10:FF:000002">
    <property type="entry name" value="Copper-transporting ATPase 1, putative"/>
    <property type="match status" value="1"/>
</dbReference>
<dbReference type="AlphaFoldDB" id="A0A3B1B725"/>
<feature type="transmembrane region" description="Helical" evidence="16">
    <location>
        <begin position="206"/>
        <end position="224"/>
    </location>
</feature>
<reference evidence="18" key="1">
    <citation type="submission" date="2018-06" db="EMBL/GenBank/DDBJ databases">
        <authorList>
            <person name="Zhirakovskaya E."/>
        </authorList>
    </citation>
    <scope>NUCLEOTIDE SEQUENCE</scope>
</reference>
<feature type="transmembrane region" description="Helical" evidence="16">
    <location>
        <begin position="423"/>
        <end position="444"/>
    </location>
</feature>
<dbReference type="GO" id="GO:0012505">
    <property type="term" value="C:endomembrane system"/>
    <property type="evidence" value="ECO:0007669"/>
    <property type="project" value="UniProtKB-SubCell"/>
</dbReference>
<evidence type="ECO:0000256" key="1">
    <source>
        <dbReference type="ARBA" id="ARBA00004127"/>
    </source>
</evidence>
<dbReference type="PROSITE" id="PS01229">
    <property type="entry name" value="COF_2"/>
    <property type="match status" value="1"/>
</dbReference>
<gene>
    <name evidence="18" type="ORF">MNBD_GAMMA19-2202</name>
</gene>
<dbReference type="CDD" id="cd00371">
    <property type="entry name" value="HMA"/>
    <property type="match status" value="2"/>
</dbReference>
<dbReference type="InterPro" id="IPR059000">
    <property type="entry name" value="ATPase_P-type_domA"/>
</dbReference>
<keyword evidence="15 16" id="KW-0472">Membrane</keyword>
<keyword evidence="3" id="KW-0813">Transport</keyword>
<keyword evidence="8" id="KW-0187">Copper transport</keyword>
<dbReference type="Pfam" id="PF00702">
    <property type="entry name" value="Hydrolase"/>
    <property type="match status" value="1"/>
</dbReference>
<feature type="transmembrane region" description="Helical" evidence="16">
    <location>
        <begin position="236"/>
        <end position="255"/>
    </location>
</feature>
<evidence type="ECO:0000256" key="9">
    <source>
        <dbReference type="ARBA" id="ARBA00022840"/>
    </source>
</evidence>
<dbReference type="InterPro" id="IPR006122">
    <property type="entry name" value="HMA_Cu_ion-bd"/>
</dbReference>
<dbReference type="PRINTS" id="PR00119">
    <property type="entry name" value="CATATPASE"/>
</dbReference>
<keyword evidence="4 16" id="KW-0812">Transmembrane</keyword>
<keyword evidence="14" id="KW-0406">Ion transport</keyword>
<keyword evidence="13" id="KW-0186">Copper</keyword>
<dbReference type="Gene3D" id="3.30.70.100">
    <property type="match status" value="2"/>
</dbReference>
<dbReference type="SFLD" id="SFLDG00002">
    <property type="entry name" value="C1.7:_P-type_atpase_like"/>
    <property type="match status" value="1"/>
</dbReference>
<evidence type="ECO:0000256" key="16">
    <source>
        <dbReference type="SAM" id="Phobius"/>
    </source>
</evidence>
<dbReference type="Pfam" id="PF00403">
    <property type="entry name" value="HMA"/>
    <property type="match status" value="2"/>
</dbReference>
<dbReference type="NCBIfam" id="TIGR01494">
    <property type="entry name" value="ATPase_P-type"/>
    <property type="match status" value="1"/>
</dbReference>
<evidence type="ECO:0000256" key="2">
    <source>
        <dbReference type="ARBA" id="ARBA00006024"/>
    </source>
</evidence>
<keyword evidence="9" id="KW-0067">ATP-binding</keyword>
<dbReference type="PANTHER" id="PTHR43520">
    <property type="entry name" value="ATP7, ISOFORM B"/>
    <property type="match status" value="1"/>
</dbReference>
<dbReference type="EC" id="3.6.3.4" evidence="18"/>
<dbReference type="InterPro" id="IPR023299">
    <property type="entry name" value="ATPase_P-typ_cyto_dom_N"/>
</dbReference>
<feature type="domain" description="HMA" evidence="17">
    <location>
        <begin position="14"/>
        <end position="80"/>
    </location>
</feature>
<keyword evidence="11" id="KW-1278">Translocase</keyword>
<organism evidence="18">
    <name type="scientific">hydrothermal vent metagenome</name>
    <dbReference type="NCBI Taxonomy" id="652676"/>
    <lineage>
        <taxon>unclassified sequences</taxon>
        <taxon>metagenomes</taxon>
        <taxon>ecological metagenomes</taxon>
    </lineage>
</organism>
<keyword evidence="10" id="KW-0460">Magnesium</keyword>
<evidence type="ECO:0000256" key="3">
    <source>
        <dbReference type="ARBA" id="ARBA00022448"/>
    </source>
</evidence>
<dbReference type="GO" id="GO:0016020">
    <property type="term" value="C:membrane"/>
    <property type="evidence" value="ECO:0007669"/>
    <property type="project" value="InterPro"/>
</dbReference>
<dbReference type="FunFam" id="3.30.70.100:FF:000005">
    <property type="entry name" value="Copper-exporting P-type ATPase A"/>
    <property type="match status" value="1"/>
</dbReference>
<dbReference type="InterPro" id="IPR023298">
    <property type="entry name" value="ATPase_P-typ_TM_dom_sf"/>
</dbReference>
<evidence type="ECO:0000256" key="15">
    <source>
        <dbReference type="ARBA" id="ARBA00023136"/>
    </source>
</evidence>
<keyword evidence="12 16" id="KW-1133">Transmembrane helix</keyword>
<evidence type="ECO:0000256" key="4">
    <source>
        <dbReference type="ARBA" id="ARBA00022692"/>
    </source>
</evidence>
<protein>
    <submittedName>
        <fullName evidence="18">Lead, cadmium, zinc and mercury transporting ATPase Copper-translocating P-type ATPase</fullName>
        <ecNumber evidence="18">3.6.3.3</ecNumber>
        <ecNumber evidence="18">3.6.3.4</ecNumber>
    </submittedName>
</protein>
<dbReference type="NCBIfam" id="TIGR01525">
    <property type="entry name" value="ATPase-IB_hvy"/>
    <property type="match status" value="1"/>
</dbReference>
<dbReference type="Gene3D" id="3.40.1110.10">
    <property type="entry name" value="Calcium-transporting ATPase, cytoplasmic domain N"/>
    <property type="match status" value="1"/>
</dbReference>
<feature type="transmembrane region" description="Helical" evidence="16">
    <location>
        <begin position="450"/>
        <end position="470"/>
    </location>
</feature>
<dbReference type="NCBIfam" id="TIGR00003">
    <property type="entry name" value="copper ion binding protein"/>
    <property type="match status" value="1"/>
</dbReference>
<dbReference type="InterPro" id="IPR006121">
    <property type="entry name" value="HMA_dom"/>
</dbReference>
<dbReference type="InterPro" id="IPR008250">
    <property type="entry name" value="ATPase_P-typ_transduc_dom_A_sf"/>
</dbReference>
<dbReference type="InterPro" id="IPR036412">
    <property type="entry name" value="HAD-like_sf"/>
</dbReference>
<dbReference type="InterPro" id="IPR027256">
    <property type="entry name" value="P-typ_ATPase_IB"/>
</dbReference>
<evidence type="ECO:0000256" key="6">
    <source>
        <dbReference type="ARBA" id="ARBA00022737"/>
    </source>
</evidence>
<dbReference type="GO" id="GO:0016887">
    <property type="term" value="F:ATP hydrolysis activity"/>
    <property type="evidence" value="ECO:0007669"/>
    <property type="project" value="InterPro"/>
</dbReference>
<dbReference type="EC" id="3.6.3.3" evidence="18"/>
<dbReference type="InterPro" id="IPR017969">
    <property type="entry name" value="Heavy-metal-associated_CS"/>
</dbReference>
<dbReference type="PANTHER" id="PTHR43520:SF8">
    <property type="entry name" value="P-TYPE CU(+) TRANSPORTER"/>
    <property type="match status" value="1"/>
</dbReference>
<keyword evidence="5" id="KW-0479">Metal-binding</keyword>
<dbReference type="SUPFAM" id="SSF81653">
    <property type="entry name" value="Calcium ATPase, transduction domain A"/>
    <property type="match status" value="1"/>
</dbReference>
<proteinExistence type="inferred from homology"/>
<dbReference type="PRINTS" id="PR00941">
    <property type="entry name" value="CDATPASE"/>
</dbReference>
<dbReference type="InterPro" id="IPR018303">
    <property type="entry name" value="ATPase_P-typ_P_site"/>
</dbReference>
<evidence type="ECO:0000256" key="13">
    <source>
        <dbReference type="ARBA" id="ARBA00023008"/>
    </source>
</evidence>
<evidence type="ECO:0000256" key="8">
    <source>
        <dbReference type="ARBA" id="ARBA00022796"/>
    </source>
</evidence>
<evidence type="ECO:0000256" key="5">
    <source>
        <dbReference type="ARBA" id="ARBA00022723"/>
    </source>
</evidence>
<accession>A0A3B1B725</accession>
<dbReference type="InterPro" id="IPR001757">
    <property type="entry name" value="P_typ_ATPase"/>
</dbReference>
<dbReference type="PROSITE" id="PS01047">
    <property type="entry name" value="HMA_1"/>
    <property type="match status" value="2"/>
</dbReference>
<dbReference type="Gene3D" id="2.70.150.10">
    <property type="entry name" value="Calcium-transporting ATPase, cytoplasmic transduction domain A"/>
    <property type="match status" value="1"/>
</dbReference>
<feature type="transmembrane region" description="Helical" evidence="16">
    <location>
        <begin position="786"/>
        <end position="805"/>
    </location>
</feature>